<dbReference type="PANTHER" id="PTHR43130:SF2">
    <property type="entry name" value="DJ-1_PFPI DOMAIN-CONTAINING PROTEIN"/>
    <property type="match status" value="1"/>
</dbReference>
<keyword evidence="3" id="KW-1185">Reference proteome</keyword>
<evidence type="ECO:0000313" key="3">
    <source>
        <dbReference type="Proteomes" id="UP000282060"/>
    </source>
</evidence>
<dbReference type="RefSeq" id="WP_126507898.1">
    <property type="nucleotide sequence ID" value="NZ_RXNV01000017.1"/>
</dbReference>
<sequence length="238" mass="25928">MIESTEQISPTAIGLDPEKLNIGIFLFPGMTMLDAYGPLQVLAVSRLFNTFTFAKSAEPLPCDANVALLPNYGFSDCPPLDVLIVPGGANPIAQIEDEQVISFLSAAGEQAKYVTSVCTGALILAETGLLDGYKSTVHWAYVESLKRYKEVSYVNQRIVKDRNRISGGGITAGLDFALTLIAEITGEQHGKTMELLLEYDPEPPFHTGNHNLVGEKLKQQVQGMVHHIAKELFLPLPE</sequence>
<dbReference type="OrthoDB" id="9803764at2"/>
<proteinExistence type="predicted"/>
<reference evidence="2 3" key="1">
    <citation type="submission" date="2018-12" db="EMBL/GenBank/DDBJ databases">
        <authorList>
            <person name="Yu L."/>
        </authorList>
    </citation>
    <scope>NUCLEOTIDE SEQUENCE [LARGE SCALE GENOMIC DNA]</scope>
    <source>
        <strain evidence="2 3">HAW-EB5</strain>
    </source>
</reference>
<name>A0A3S0JR48_9GAMM</name>
<organism evidence="2 3">
    <name type="scientific">Shewanella atlantica</name>
    <dbReference type="NCBI Taxonomy" id="271099"/>
    <lineage>
        <taxon>Bacteria</taxon>
        <taxon>Pseudomonadati</taxon>
        <taxon>Pseudomonadota</taxon>
        <taxon>Gammaproteobacteria</taxon>
        <taxon>Alteromonadales</taxon>
        <taxon>Shewanellaceae</taxon>
        <taxon>Shewanella</taxon>
    </lineage>
</organism>
<protein>
    <submittedName>
        <fullName evidence="2">DJ-1/PfpI family protein</fullName>
    </submittedName>
</protein>
<dbReference type="AlphaFoldDB" id="A0A3S0JR48"/>
<dbReference type="InterPro" id="IPR002818">
    <property type="entry name" value="DJ-1/PfpI"/>
</dbReference>
<dbReference type="EMBL" id="RXNV01000017">
    <property type="protein sequence ID" value="RTR27202.1"/>
    <property type="molecule type" value="Genomic_DNA"/>
</dbReference>
<dbReference type="GO" id="GO:0006355">
    <property type="term" value="P:regulation of DNA-templated transcription"/>
    <property type="evidence" value="ECO:0007669"/>
    <property type="project" value="TreeGrafter"/>
</dbReference>
<dbReference type="SUPFAM" id="SSF52317">
    <property type="entry name" value="Class I glutamine amidotransferase-like"/>
    <property type="match status" value="1"/>
</dbReference>
<comment type="caution">
    <text evidence="2">The sequence shown here is derived from an EMBL/GenBank/DDBJ whole genome shotgun (WGS) entry which is preliminary data.</text>
</comment>
<accession>A0A3S0JR48</accession>
<dbReference type="CDD" id="cd03139">
    <property type="entry name" value="GATase1_PfpI_2"/>
    <property type="match status" value="1"/>
</dbReference>
<dbReference type="Gene3D" id="3.40.50.880">
    <property type="match status" value="1"/>
</dbReference>
<dbReference type="InterPro" id="IPR052158">
    <property type="entry name" value="INH-QAR"/>
</dbReference>
<dbReference type="Proteomes" id="UP000282060">
    <property type="component" value="Unassembled WGS sequence"/>
</dbReference>
<evidence type="ECO:0000259" key="1">
    <source>
        <dbReference type="Pfam" id="PF01965"/>
    </source>
</evidence>
<feature type="domain" description="DJ-1/PfpI" evidence="1">
    <location>
        <begin position="23"/>
        <end position="182"/>
    </location>
</feature>
<dbReference type="PANTHER" id="PTHR43130">
    <property type="entry name" value="ARAC-FAMILY TRANSCRIPTIONAL REGULATOR"/>
    <property type="match status" value="1"/>
</dbReference>
<dbReference type="Pfam" id="PF01965">
    <property type="entry name" value="DJ-1_PfpI"/>
    <property type="match status" value="1"/>
</dbReference>
<dbReference type="InterPro" id="IPR029062">
    <property type="entry name" value="Class_I_gatase-like"/>
</dbReference>
<evidence type="ECO:0000313" key="2">
    <source>
        <dbReference type="EMBL" id="RTR27202.1"/>
    </source>
</evidence>
<gene>
    <name evidence="2" type="ORF">EKG39_20640</name>
</gene>